<protein>
    <submittedName>
        <fullName evidence="1">Uncharacterized protein</fullName>
    </submittedName>
</protein>
<evidence type="ECO:0000313" key="2">
    <source>
        <dbReference type="Proteomes" id="UP001201812"/>
    </source>
</evidence>
<dbReference type="EMBL" id="JAKKPZ010000195">
    <property type="protein sequence ID" value="KAI1699023.1"/>
    <property type="molecule type" value="Genomic_DNA"/>
</dbReference>
<dbReference type="AlphaFoldDB" id="A0AAD4QYW2"/>
<name>A0AAD4QYW2_9BILA</name>
<comment type="caution">
    <text evidence="1">The sequence shown here is derived from an EMBL/GenBank/DDBJ whole genome shotgun (WGS) entry which is preliminary data.</text>
</comment>
<dbReference type="Proteomes" id="UP001201812">
    <property type="component" value="Unassembled WGS sequence"/>
</dbReference>
<keyword evidence="2" id="KW-1185">Reference proteome</keyword>
<gene>
    <name evidence="1" type="ORF">DdX_17586</name>
</gene>
<accession>A0AAD4QYW2</accession>
<organism evidence="1 2">
    <name type="scientific">Ditylenchus destructor</name>
    <dbReference type="NCBI Taxonomy" id="166010"/>
    <lineage>
        <taxon>Eukaryota</taxon>
        <taxon>Metazoa</taxon>
        <taxon>Ecdysozoa</taxon>
        <taxon>Nematoda</taxon>
        <taxon>Chromadorea</taxon>
        <taxon>Rhabditida</taxon>
        <taxon>Tylenchina</taxon>
        <taxon>Tylenchomorpha</taxon>
        <taxon>Sphaerularioidea</taxon>
        <taxon>Anguinidae</taxon>
        <taxon>Anguininae</taxon>
        <taxon>Ditylenchus</taxon>
    </lineage>
</organism>
<reference evidence="1" key="1">
    <citation type="submission" date="2022-01" db="EMBL/GenBank/DDBJ databases">
        <title>Genome Sequence Resource for Two Populations of Ditylenchus destructor, the Migratory Endoparasitic Phytonematode.</title>
        <authorList>
            <person name="Zhang H."/>
            <person name="Lin R."/>
            <person name="Xie B."/>
        </authorList>
    </citation>
    <scope>NUCLEOTIDE SEQUENCE</scope>
    <source>
        <strain evidence="1">BazhouSP</strain>
    </source>
</reference>
<evidence type="ECO:0000313" key="1">
    <source>
        <dbReference type="EMBL" id="KAI1699023.1"/>
    </source>
</evidence>
<proteinExistence type="predicted"/>
<sequence>MDTQSDWVPMNVTTCVNSGYQIYENILNHNLCYKPVKCDNSSEVIHATSVPGHYICGPPCICTNWADAQECSLAQIIHPERWTADRPVVRKVLRRSRPARFCGPVGLYQSNCTQCETLTSFENFGQVQLHDGSVHVVKSFSAGLGFDTITKYPEVLCYGEPNSTNIAGTQQYCDQILYHTNLKVQQCASQGATKLCLHSGHSSLIYKPAISINDRREIPIRAYATYVETEFYEYKDDNVDSSNACRNEQIIH</sequence>